<keyword evidence="1" id="KW-1133">Transmembrane helix</keyword>
<dbReference type="AlphaFoldDB" id="A0A1G2HSY0"/>
<dbReference type="STRING" id="1802200.A2812_01890"/>
<evidence type="ECO:0000313" key="3">
    <source>
        <dbReference type="Proteomes" id="UP000177190"/>
    </source>
</evidence>
<feature type="transmembrane region" description="Helical" evidence="1">
    <location>
        <begin position="6"/>
        <end position="24"/>
    </location>
</feature>
<proteinExistence type="predicted"/>
<dbReference type="Proteomes" id="UP000177190">
    <property type="component" value="Unassembled WGS sequence"/>
</dbReference>
<evidence type="ECO:0000313" key="2">
    <source>
        <dbReference type="EMBL" id="OGZ64998.1"/>
    </source>
</evidence>
<evidence type="ECO:0000256" key="1">
    <source>
        <dbReference type="SAM" id="Phobius"/>
    </source>
</evidence>
<sequence length="133" mass="14551">MEIVGLFTAVMMILMALALTLLAVATKGWRKTIPGAGALILVAGAIVLGVMTVKLSYPAPAPDAVVEKDFYQVIWEEKTVSGKTLVVVKDSAGEFYFSEFDEPLGVKRVLVVEKDRFKPFLPAEKPEQLKPQK</sequence>
<keyword evidence="1" id="KW-0472">Membrane</keyword>
<reference evidence="2 3" key="1">
    <citation type="journal article" date="2016" name="Nat. Commun.">
        <title>Thousands of microbial genomes shed light on interconnected biogeochemical processes in an aquifer system.</title>
        <authorList>
            <person name="Anantharaman K."/>
            <person name="Brown C.T."/>
            <person name="Hug L.A."/>
            <person name="Sharon I."/>
            <person name="Castelle C.J."/>
            <person name="Probst A.J."/>
            <person name="Thomas B.C."/>
            <person name="Singh A."/>
            <person name="Wilkins M.J."/>
            <person name="Karaoz U."/>
            <person name="Brodie E.L."/>
            <person name="Williams K.H."/>
            <person name="Hubbard S.S."/>
            <person name="Banfield J.F."/>
        </authorList>
    </citation>
    <scope>NUCLEOTIDE SEQUENCE [LARGE SCALE GENOMIC DNA]</scope>
</reference>
<name>A0A1G2HSY0_9BACT</name>
<dbReference type="EMBL" id="MHOM01000016">
    <property type="protein sequence ID" value="OGZ64998.1"/>
    <property type="molecule type" value="Genomic_DNA"/>
</dbReference>
<gene>
    <name evidence="2" type="ORF">A2812_01890</name>
</gene>
<organism evidence="2 3">
    <name type="scientific">Candidatus Staskawiczbacteria bacterium RIFCSPHIGHO2_01_FULL_36_16</name>
    <dbReference type="NCBI Taxonomy" id="1802200"/>
    <lineage>
        <taxon>Bacteria</taxon>
        <taxon>Candidatus Staskawicziibacteriota</taxon>
    </lineage>
</organism>
<protein>
    <submittedName>
        <fullName evidence="2">Uncharacterized protein</fullName>
    </submittedName>
</protein>
<feature type="transmembrane region" description="Helical" evidence="1">
    <location>
        <begin position="36"/>
        <end position="57"/>
    </location>
</feature>
<comment type="caution">
    <text evidence="2">The sequence shown here is derived from an EMBL/GenBank/DDBJ whole genome shotgun (WGS) entry which is preliminary data.</text>
</comment>
<keyword evidence="1" id="KW-0812">Transmembrane</keyword>
<accession>A0A1G2HSY0</accession>